<keyword evidence="2" id="KW-1185">Reference proteome</keyword>
<evidence type="ECO:0000313" key="1">
    <source>
        <dbReference type="EMBL" id="RFZ90217.1"/>
    </source>
</evidence>
<protein>
    <submittedName>
        <fullName evidence="1">DUF72 domain-containing protein</fullName>
    </submittedName>
</protein>
<dbReference type="SUPFAM" id="SSF117396">
    <property type="entry name" value="TM1631-like"/>
    <property type="match status" value="1"/>
</dbReference>
<dbReference type="Pfam" id="PF01904">
    <property type="entry name" value="DUF72"/>
    <property type="match status" value="1"/>
</dbReference>
<proteinExistence type="predicted"/>
<accession>A0A372NNN9</accession>
<organism evidence="1 2">
    <name type="scientific">Mucilaginibacter conchicola</name>
    <dbReference type="NCBI Taxonomy" id="2303333"/>
    <lineage>
        <taxon>Bacteria</taxon>
        <taxon>Pseudomonadati</taxon>
        <taxon>Bacteroidota</taxon>
        <taxon>Sphingobacteriia</taxon>
        <taxon>Sphingobacteriales</taxon>
        <taxon>Sphingobacteriaceae</taxon>
        <taxon>Mucilaginibacter</taxon>
    </lineage>
</organism>
<dbReference type="InterPro" id="IPR002763">
    <property type="entry name" value="DUF72"/>
</dbReference>
<comment type="caution">
    <text evidence="1">The sequence shown here is derived from an EMBL/GenBank/DDBJ whole genome shotgun (WGS) entry which is preliminary data.</text>
</comment>
<dbReference type="EMBL" id="QWDC01000005">
    <property type="protein sequence ID" value="RFZ90217.1"/>
    <property type="molecule type" value="Genomic_DNA"/>
</dbReference>
<dbReference type="PANTHER" id="PTHR30348:SF9">
    <property type="entry name" value="UPF0759 PROTEIN YECE"/>
    <property type="match status" value="1"/>
</dbReference>
<dbReference type="OrthoDB" id="9780310at2"/>
<evidence type="ECO:0000313" key="2">
    <source>
        <dbReference type="Proteomes" id="UP000264217"/>
    </source>
</evidence>
<name>A0A372NNN9_9SPHI</name>
<gene>
    <name evidence="1" type="ORF">D0C36_22760</name>
</gene>
<reference evidence="1 2" key="1">
    <citation type="submission" date="2018-08" db="EMBL/GenBank/DDBJ databases">
        <title>Mucilaginibacter sp. MYSH2.</title>
        <authorList>
            <person name="Seo T."/>
        </authorList>
    </citation>
    <scope>NUCLEOTIDE SEQUENCE [LARGE SCALE GENOMIC DNA]</scope>
    <source>
        <strain evidence="1 2">MYSH2</strain>
    </source>
</reference>
<dbReference type="Proteomes" id="UP000264217">
    <property type="component" value="Unassembled WGS sequence"/>
</dbReference>
<sequence length="298" mass="34315">MEFGHVYDSLETVDFALPQDTARTIKTLKANPSNDSLQVYIGAPKWGQKSWTGIIYPKKTPDNQFLGIYSQHFNTVEFGPTFYMIYDKDQISRWTAQVSDSPSFKFCPKFPQTITHIRRLANAEIPTKDFYDSLAGFEDHLGPLLLQLGDNFSPKSFSNLKAYLGSLDKRIKVSVEVRNKNWFKDIEQRNAFFELLSELGIGTIISDTSGRRDAVHMELTTTDAVIRFVGNNLDPTDYKRMDDWAERIKTWADMGLRSLWFFMHQNDERHVPQACVYLIDRLNEKLGTRIHAPTLIAD</sequence>
<dbReference type="InterPro" id="IPR036520">
    <property type="entry name" value="UPF0759_sf"/>
</dbReference>
<dbReference type="AlphaFoldDB" id="A0A372NNN9"/>
<dbReference type="Gene3D" id="3.20.20.410">
    <property type="entry name" value="Protein of unknown function UPF0759"/>
    <property type="match status" value="1"/>
</dbReference>
<dbReference type="PANTHER" id="PTHR30348">
    <property type="entry name" value="UNCHARACTERIZED PROTEIN YECE"/>
    <property type="match status" value="1"/>
</dbReference>